<keyword evidence="1" id="KW-0677">Repeat</keyword>
<protein>
    <submittedName>
        <fullName evidence="4">AAA ATPase domain protein</fullName>
    </submittedName>
</protein>
<dbReference type="OrthoDB" id="2546325at2759"/>
<feature type="compositionally biased region" description="Polar residues" evidence="2">
    <location>
        <begin position="1930"/>
        <end position="1945"/>
    </location>
</feature>
<dbReference type="Proteomes" id="UP000033540">
    <property type="component" value="Unassembled WGS sequence"/>
</dbReference>
<gene>
    <name evidence="4" type="ORF">P875_00116991</name>
</gene>
<dbReference type="PANTHER" id="PTHR10039">
    <property type="entry name" value="AMELOGENIN"/>
    <property type="match status" value="1"/>
</dbReference>
<dbReference type="Gene3D" id="1.25.40.10">
    <property type="entry name" value="Tetratricopeptide repeat domain"/>
    <property type="match status" value="1"/>
</dbReference>
<dbReference type="PANTHER" id="PTHR10039:SF9">
    <property type="entry name" value="NACHT DOMAIN PROTEIN (AFU_ORTHOLOGUE AFUA_2G01760)"/>
    <property type="match status" value="1"/>
</dbReference>
<comment type="caution">
    <text evidence="4">The sequence shown here is derived from an EMBL/GenBank/DDBJ whole genome shotgun (WGS) entry which is preliminary data.</text>
</comment>
<evidence type="ECO:0000259" key="3">
    <source>
        <dbReference type="Pfam" id="PF24883"/>
    </source>
</evidence>
<dbReference type="Gene3D" id="3.40.50.300">
    <property type="entry name" value="P-loop containing nucleotide triphosphate hydrolases"/>
    <property type="match status" value="1"/>
</dbReference>
<dbReference type="InterPro" id="IPR056884">
    <property type="entry name" value="NPHP3-like_N"/>
</dbReference>
<accession>A0A0F0IIG0</accession>
<dbReference type="EMBL" id="JZEE01000186">
    <property type="protein sequence ID" value="KJK67589.1"/>
    <property type="molecule type" value="Genomic_DNA"/>
</dbReference>
<dbReference type="InterPro" id="IPR027417">
    <property type="entry name" value="P-loop_NTPase"/>
</dbReference>
<dbReference type="STRING" id="1403190.A0A0F0IIG0"/>
<evidence type="ECO:0000313" key="5">
    <source>
        <dbReference type="Proteomes" id="UP000033540"/>
    </source>
</evidence>
<evidence type="ECO:0000256" key="2">
    <source>
        <dbReference type="SAM" id="MobiDB-lite"/>
    </source>
</evidence>
<evidence type="ECO:0000256" key="1">
    <source>
        <dbReference type="ARBA" id="ARBA00022737"/>
    </source>
</evidence>
<dbReference type="InterPro" id="IPR011990">
    <property type="entry name" value="TPR-like_helical_dom_sf"/>
</dbReference>
<name>A0A0F0IIG0_ASPPU</name>
<proteinExistence type="predicted"/>
<dbReference type="SUPFAM" id="SSF52540">
    <property type="entry name" value="P-loop containing nucleoside triphosphate hydrolases"/>
    <property type="match status" value="1"/>
</dbReference>
<organism evidence="4 5">
    <name type="scientific">Aspergillus parasiticus (strain ATCC 56775 / NRRL 5862 / SRRC 143 / SU-1)</name>
    <dbReference type="NCBI Taxonomy" id="1403190"/>
    <lineage>
        <taxon>Eukaryota</taxon>
        <taxon>Fungi</taxon>
        <taxon>Dikarya</taxon>
        <taxon>Ascomycota</taxon>
        <taxon>Pezizomycotina</taxon>
        <taxon>Eurotiomycetes</taxon>
        <taxon>Eurotiomycetidae</taxon>
        <taxon>Eurotiales</taxon>
        <taxon>Aspergillaceae</taxon>
        <taxon>Aspergillus</taxon>
        <taxon>Aspergillus subgen. Circumdati</taxon>
    </lineage>
</organism>
<evidence type="ECO:0000313" key="4">
    <source>
        <dbReference type="EMBL" id="KJK67589.1"/>
    </source>
</evidence>
<dbReference type="Pfam" id="PF24883">
    <property type="entry name" value="NPHP3_N"/>
    <property type="match status" value="1"/>
</dbReference>
<reference evidence="4 5" key="1">
    <citation type="submission" date="2015-02" db="EMBL/GenBank/DDBJ databases">
        <title>Draft genome sequence of Aspergillus parasiticus SU-1.</title>
        <authorList>
            <person name="Yu J."/>
            <person name="Fedorova N."/>
            <person name="Yin Y."/>
            <person name="Losada L."/>
            <person name="Zafar N."/>
            <person name="Taujale R."/>
            <person name="Ehrlich K.C."/>
            <person name="Bhatnagar D."/>
            <person name="Cleveland T.E."/>
            <person name="Bennett J.W."/>
            <person name="Nierman W.C."/>
        </authorList>
    </citation>
    <scope>NUCLEOTIDE SEQUENCE [LARGE SCALE GENOMIC DNA]</scope>
    <source>
        <strain evidence="5">ATCC 56775 / NRRL 5862 / SRRC 143 / SU-1</strain>
    </source>
</reference>
<feature type="region of interest" description="Disordered" evidence="2">
    <location>
        <begin position="1930"/>
        <end position="1949"/>
    </location>
</feature>
<feature type="domain" description="Nephrocystin 3-like N-terminal" evidence="3">
    <location>
        <begin position="302"/>
        <end position="459"/>
    </location>
</feature>
<sequence>MATSFQAHVSHPFGSSLYTNSTLGADNASVSNSVFRWSTASQSSIKSNGEKSMLADVVDSLARRSSDAMISTKILETDYATVLEWIRAERMEKLPAEGSSYDKMLVWAALFVERLHSFDKAIAEFAGDSHLAAQLAYVHCASLLKLGEENSCALMSLFGFFYRCSTGLGSVLDRAELFQVSGDIKDQLSLALADLVTLVVGIATHFRKTIPAAGYLHVDIYSEFSDQIHNFRSRCERISELMWTYQLQREGYDSSKVTNTRTIKRWLEPEDLVLAKVVEATAQLAQEREESTCVWMMPYLARFLKGKRQTLAISGNPASGKSILATVINDHLQHPVGDVSYRTIFVPINSRVLANTMPRAIAKTILSQLFDQQIGNVRLYRVLSDAYRRCQETFDPEVYDDIIWGVLENALEASRKDAKELVLIVDGVDEANGGEAALLKRLRHATHNAKSTRLILLTSQQESKTSPREGQDTVRITPELILDDISAVVRSILQGSDSFNKAPQERREIQVTRIAEASNGSFLWAKLASKQIRDEAPSNTQALVKAVDNLVNKKPTVKDIINRTLHSNVTQEAIKLVVWLATACRPLQVQELSALLSIQQDKQKITEQDKESPLHILKPVASLVFIQNNLVFLRHAKVRDSILEIFNHGNILPTIKNRNLDLAQRLLLYAKLVVPDGRELALEPLESRFTRDLIERHPLLDFALRYWIDHLRTAMGCNTDREISAAAKEIRNILPSSTTLPRLEMTVWERKETPVLVSFHDTQTRLYQSILSSKQQATLQTILCEVSFYWSIHKVPAQGDHIFYDAIKICQELLSAQHSITMTVAQYFLDITTGQVTTSKTTTMVRRIEVLHLLVESYKVLYGSTSDLFISTSTQLAEHYHYIKEEHKAEEIRVSIGARHPGGPKDPIKPQLPDDSLHIHLIGRPQPTVGGSSLELDEIEMDVEVSGSFEFESMLSQAEQYAHAGDHKAAELIYLEIWQRTSWEYRLHRSVEWELRNVKIALAYSNFLMSQKRESEVAAILWGFWQDYEQVSSTLDEAVVSQFMQVAQLMKSVKLHAVSLQVLKHCAQSISQNSSIYAELHQAIQSTSQYVIENELATASESILEEIVFSTVTTTQFSAQATTSLINMYLSQRRWHDATQAMKRVLRSVWPALFAPSLADVVLPSKNVDYCVQLAERLSNCYRARQRLVKEGNIRLRVYRAARHGRPLGDKLRDRATIAILRFYERSSKTDELISIHQEVLDDYTKKYGQAHPNVLKELWALANLTHLRPVCIDYYGQIVKILNKDSNICHPDAFEPLLIVVTELLTQGRFSEALHPCQTLFNTLQHPHVNPKLKDQAFVKLTYERYVHCLRMTRADIVTIHDVTVQYRKTCQSLFGVTATITVQATTTLAQICQESYTYKSEAIELYEELLKLKASQVDIDYEGIKATLDALYEEQETTLTSSTETITTAEFHKVVSTHKKRFEATRQKYGWAHQESLFQMEKLVSLYSRRNEFQTALSVLQEATSQVLSTETSAFNLCLAAQSIASSFISSGQLQRGKVMTQEIYRQLVARDIEVGSISFNFSADQHQALVFLAQLEYSLQEREAMSVSMNEIYTSLVTEYVYFEKLRTAMKSKTSSFQSTLSIVCRLHSVLLSRGRQSTATGLIEKFTHYFISAERDNVDVNFAQAKVFVTTLLEYFKSHSSRDYISSVAIASYNRVTQLLASKNYHTAFDLASVSFKYIRAQHGFSSLTAVKLAFKLSLAISSRDIKSFVEPNVRKDMLSLSATIVKGALDKFEQLKLDITQLDHVNLDRLVGLLDEQKDYSTLVRVLTSLWNARETRSTSQQQHIYTLALGRMLVITRYMIGDYVDAIRLAKDIVYNCARVHGPRHQSTVEMTVLLSQMYTSVAQGYQDQKDYRDLAYRYYKEAAVLHENALRSFVDPSYFSTSLGDTTSPGGSNVSSPGEATEGEAKYVRQHLRLLKLAVERLGDWPKEYSEYETLNTDIFRTFGNELKGVEGVEKWDPKKFGCGRAEATDDLIMPASEEGVVLRERLAIPA</sequence>